<protein>
    <submittedName>
        <fullName evidence="2">Uncharacterized protein</fullName>
    </submittedName>
</protein>
<accession>A0A7W8DNB9</accession>
<keyword evidence="1" id="KW-1133">Transmembrane helix</keyword>
<evidence type="ECO:0000313" key="3">
    <source>
        <dbReference type="Proteomes" id="UP000590740"/>
    </source>
</evidence>
<keyword evidence="3" id="KW-1185">Reference proteome</keyword>
<sequence length="135" mass="14855">MSRRAQSGVRPTHWLGLIAIIACVGGGGFLLMHRTVDPMTGVTELNTGEFMENATALSGNEYKVEGIVDDRLDNWRSSDGRLFSMQVTDSSGSTFVPVWVPPDFKGSNIQRGQRYIVKVRVLETGVLEVIELNKA</sequence>
<organism evidence="2 3">
    <name type="scientific">Prosthecobacter vanneervenii</name>
    <dbReference type="NCBI Taxonomy" id="48466"/>
    <lineage>
        <taxon>Bacteria</taxon>
        <taxon>Pseudomonadati</taxon>
        <taxon>Verrucomicrobiota</taxon>
        <taxon>Verrucomicrobiia</taxon>
        <taxon>Verrucomicrobiales</taxon>
        <taxon>Verrucomicrobiaceae</taxon>
        <taxon>Prosthecobacter</taxon>
    </lineage>
</organism>
<dbReference type="PROSITE" id="PS51257">
    <property type="entry name" value="PROKAR_LIPOPROTEIN"/>
    <property type="match status" value="1"/>
</dbReference>
<reference evidence="2 3" key="1">
    <citation type="submission" date="2020-08" db="EMBL/GenBank/DDBJ databases">
        <title>Genomic Encyclopedia of Type Strains, Phase IV (KMG-IV): sequencing the most valuable type-strain genomes for metagenomic binning, comparative biology and taxonomic classification.</title>
        <authorList>
            <person name="Goeker M."/>
        </authorList>
    </citation>
    <scope>NUCLEOTIDE SEQUENCE [LARGE SCALE GENOMIC DNA]</scope>
    <source>
        <strain evidence="2 3">DSM 12252</strain>
    </source>
</reference>
<name>A0A7W8DNB9_9BACT</name>
<keyword evidence="1" id="KW-0812">Transmembrane</keyword>
<dbReference type="AlphaFoldDB" id="A0A7W8DNB9"/>
<proteinExistence type="predicted"/>
<comment type="caution">
    <text evidence="2">The sequence shown here is derived from an EMBL/GenBank/DDBJ whole genome shotgun (WGS) entry which is preliminary data.</text>
</comment>
<dbReference type="RefSeq" id="WP_184344858.1">
    <property type="nucleotide sequence ID" value="NZ_JACHIG010000027.1"/>
</dbReference>
<dbReference type="EMBL" id="JACHIG010000027">
    <property type="protein sequence ID" value="MBB5035751.1"/>
    <property type="molecule type" value="Genomic_DNA"/>
</dbReference>
<gene>
    <name evidence="2" type="ORF">HNQ65_005365</name>
</gene>
<dbReference type="Proteomes" id="UP000590740">
    <property type="component" value="Unassembled WGS sequence"/>
</dbReference>
<evidence type="ECO:0000313" key="2">
    <source>
        <dbReference type="EMBL" id="MBB5035751.1"/>
    </source>
</evidence>
<keyword evidence="1" id="KW-0472">Membrane</keyword>
<feature type="transmembrane region" description="Helical" evidence="1">
    <location>
        <begin position="12"/>
        <end position="32"/>
    </location>
</feature>
<evidence type="ECO:0000256" key="1">
    <source>
        <dbReference type="SAM" id="Phobius"/>
    </source>
</evidence>